<name>A0A060DZ42_9PROT</name>
<keyword evidence="4" id="KW-0479">Metal-binding</keyword>
<dbReference type="InterPro" id="IPR011059">
    <property type="entry name" value="Metal-dep_hydrolase_composite"/>
</dbReference>
<reference evidence="11 15" key="3">
    <citation type="submission" date="2024-11" db="EMBL/GenBank/DDBJ databases">
        <title>Draft genome sequences of two bacteria associated to sugarcane roots in Colombia.</title>
        <authorList>
            <person name="Pardo-Diaz S."/>
            <person name="Masmela-Mendoza J."/>
            <person name="Delgadillo-Duran P."/>
            <person name="Bautista E.J."/>
            <person name="Rojas-Tapias D.F."/>
        </authorList>
    </citation>
    <scope>NUCLEOTIDE SEQUENCE [LARGE SCALE GENOMIC DNA]</scope>
    <source>
        <strain evidence="11 15">Ap18</strain>
    </source>
</reference>
<dbReference type="EMBL" id="JBJLSN010000027">
    <property type="protein sequence ID" value="MFL7903098.1"/>
    <property type="molecule type" value="Genomic_DNA"/>
</dbReference>
<evidence type="ECO:0000313" key="10">
    <source>
        <dbReference type="EMBL" id="AIB16059.1"/>
    </source>
</evidence>
<dbReference type="FunFam" id="3.20.20.140:FF:000217">
    <property type="entry name" value="Dihydropyrimidinase-related protein 1"/>
    <property type="match status" value="1"/>
</dbReference>
<evidence type="ECO:0000313" key="11">
    <source>
        <dbReference type="EMBL" id="MFL7903098.1"/>
    </source>
</evidence>
<evidence type="ECO:0000256" key="1">
    <source>
        <dbReference type="ARBA" id="ARBA00001947"/>
    </source>
</evidence>
<dbReference type="OrthoDB" id="9775759at2"/>
<evidence type="ECO:0000256" key="8">
    <source>
        <dbReference type="PIRSR" id="PIRSR611778-50"/>
    </source>
</evidence>
<dbReference type="Proteomes" id="UP000027186">
    <property type="component" value="Plasmid AbAZ39_p3"/>
</dbReference>
<dbReference type="GO" id="GO:0005829">
    <property type="term" value="C:cytosol"/>
    <property type="evidence" value="ECO:0007669"/>
    <property type="project" value="TreeGrafter"/>
</dbReference>
<feature type="domain" description="Amidohydrolase-related" evidence="9">
    <location>
        <begin position="51"/>
        <end position="443"/>
    </location>
</feature>
<comment type="PTM">
    <text evidence="8">Carbamylation allows a single lysine to coordinate two divalent metal cations.</text>
</comment>
<evidence type="ECO:0000256" key="2">
    <source>
        <dbReference type="ARBA" id="ARBA00008829"/>
    </source>
</evidence>
<dbReference type="CDD" id="cd01314">
    <property type="entry name" value="D-HYD"/>
    <property type="match status" value="1"/>
</dbReference>
<dbReference type="GO" id="GO:0016812">
    <property type="term" value="F:hydrolase activity, acting on carbon-nitrogen (but not peptide) bonds, in cyclic amides"/>
    <property type="evidence" value="ECO:0007669"/>
    <property type="project" value="TreeGrafter"/>
</dbReference>
<dbReference type="AlphaFoldDB" id="A0A060DZ42"/>
<dbReference type="RefSeq" id="WP_040137712.1">
    <property type="nucleotide sequence ID" value="NZ_CP007796.1"/>
</dbReference>
<dbReference type="PANTHER" id="PTHR11647">
    <property type="entry name" value="HYDRANTOINASE/DIHYDROPYRIMIDINASE FAMILY MEMBER"/>
    <property type="match status" value="1"/>
</dbReference>
<geneLocation type="plasmid" evidence="10 13">
    <name>AbAZ39_p3</name>
</geneLocation>
<dbReference type="NCBIfam" id="TIGR02033">
    <property type="entry name" value="D-hydantoinase"/>
    <property type="match status" value="1"/>
</dbReference>
<comment type="cofactor">
    <cofactor evidence="1">
        <name>Zn(2+)</name>
        <dbReference type="ChEBI" id="CHEBI:29105"/>
    </cofactor>
</comment>
<dbReference type="KEGG" id="abq:ABAZ39_29840"/>
<dbReference type="SUPFAM" id="SSF51556">
    <property type="entry name" value="Metallo-dependent hydrolases"/>
    <property type="match status" value="1"/>
</dbReference>
<accession>A0A060DZ42</accession>
<dbReference type="InterPro" id="IPR050378">
    <property type="entry name" value="Metallo-dep_Hydrolases_sf"/>
</dbReference>
<keyword evidence="15" id="KW-1185">Reference proteome</keyword>
<dbReference type="Gene3D" id="2.30.40.10">
    <property type="entry name" value="Urease, subunit C, domain 1"/>
    <property type="match status" value="1"/>
</dbReference>
<reference evidence="12 14" key="2">
    <citation type="submission" date="2018-01" db="EMBL/GenBank/DDBJ databases">
        <title>Whole genome sequence of Azospirillum brasilense REC3 isolated from strawberry roots.</title>
        <authorList>
            <person name="Fontana C.A."/>
            <person name="Salazar S.M."/>
            <person name="Bassi D."/>
            <person name="Puglisi E."/>
            <person name="Lovaisa N.C."/>
            <person name="Toffoli L.M."/>
            <person name="Pedraza R."/>
            <person name="Cocconcelli P.S."/>
        </authorList>
    </citation>
    <scope>NUCLEOTIDE SEQUENCE [LARGE SCALE GENOMIC DNA]</scope>
    <source>
        <strain evidence="12 14">REC3</strain>
        <plasmid evidence="12">p2unnamed</plasmid>
    </source>
</reference>
<keyword evidence="10" id="KW-0614">Plasmid</keyword>
<comment type="function">
    <text evidence="6">Catalyzes the stereospecific hydrolysis of the cyclic amide bond of D-hydantoin derivatives.</text>
</comment>
<dbReference type="InterPro" id="IPR006680">
    <property type="entry name" value="Amidohydro-rel"/>
</dbReference>
<dbReference type="InterPro" id="IPR032466">
    <property type="entry name" value="Metal_Hydrolase"/>
</dbReference>
<evidence type="ECO:0000256" key="5">
    <source>
        <dbReference type="ARBA" id="ARBA00022801"/>
    </source>
</evidence>
<dbReference type="Pfam" id="PF01979">
    <property type="entry name" value="Amidohydro_1"/>
    <property type="match status" value="1"/>
</dbReference>
<dbReference type="Proteomes" id="UP001628281">
    <property type="component" value="Unassembled WGS sequence"/>
</dbReference>
<reference evidence="10 13" key="1">
    <citation type="journal article" date="2014" name="Genome Announc.">
        <title>Complete Genome Sequence of the Model Rhizosphere Strain Azospirillum brasilense Az39, Successfully Applied in Agriculture.</title>
        <authorList>
            <person name="Rivera D."/>
            <person name="Revale S."/>
            <person name="Molina R."/>
            <person name="Gualpa J."/>
            <person name="Puente M."/>
            <person name="Maroniche G."/>
            <person name="Paris G."/>
            <person name="Baker D."/>
            <person name="Clavijo B."/>
            <person name="McLay K."/>
            <person name="Spaepen S."/>
            <person name="Perticari A."/>
            <person name="Vazquez M."/>
            <person name="Wisniewski-Dye F."/>
            <person name="Watkins C."/>
            <person name="Martinez-Abarca F."/>
            <person name="Vanderleyden J."/>
            <person name="Cassan F."/>
        </authorList>
    </citation>
    <scope>NUCLEOTIDE SEQUENCE [LARGE SCALE GENOMIC DNA]</scope>
    <source>
        <strain evidence="10 13">Az39</strain>
        <plasmid evidence="10">AbAZ39_p3</plasmid>
    </source>
</reference>
<dbReference type="NCBIfam" id="NF009941">
    <property type="entry name" value="PRK13404.1"/>
    <property type="match status" value="1"/>
</dbReference>
<dbReference type="Proteomes" id="UP000236268">
    <property type="component" value="Unassembled WGS sequence"/>
</dbReference>
<dbReference type="Gene3D" id="3.20.20.140">
    <property type="entry name" value="Metal-dependent hydrolases"/>
    <property type="match status" value="1"/>
</dbReference>
<evidence type="ECO:0000313" key="15">
    <source>
        <dbReference type="Proteomes" id="UP001628281"/>
    </source>
</evidence>
<accession>A0A2K1G532</accession>
<evidence type="ECO:0000256" key="6">
    <source>
        <dbReference type="ARBA" id="ARBA00055040"/>
    </source>
</evidence>
<dbReference type="SUPFAM" id="SSF51338">
    <property type="entry name" value="Composite domain of metallo-dependent hydrolases"/>
    <property type="match status" value="2"/>
</dbReference>
<dbReference type="GO" id="GO:0046872">
    <property type="term" value="F:metal ion binding"/>
    <property type="evidence" value="ECO:0007669"/>
    <property type="project" value="UniProtKB-KW"/>
</dbReference>
<comment type="similarity">
    <text evidence="2">Belongs to the metallo-dependent hydrolases superfamily. Hydantoinase/dihydropyrimidinase family.</text>
</comment>
<gene>
    <name evidence="11" type="primary">hydA</name>
    <name evidence="10" type="ORF">ABAZ39_29840</name>
    <name evidence="11" type="ORF">ACJ41P_18335</name>
    <name evidence="12" type="ORF">C1S70_06025</name>
</gene>
<evidence type="ECO:0000313" key="13">
    <source>
        <dbReference type="Proteomes" id="UP000027186"/>
    </source>
</evidence>
<dbReference type="InterPro" id="IPR011778">
    <property type="entry name" value="Hydantoinase/dihydroPyrase"/>
</dbReference>
<proteinExistence type="inferred from homology"/>
<evidence type="ECO:0000313" key="14">
    <source>
        <dbReference type="Proteomes" id="UP000236268"/>
    </source>
</evidence>
<keyword evidence="3" id="KW-0597">Phosphoprotein</keyword>
<keyword evidence="5 10" id="KW-0378">Hydrolase</keyword>
<dbReference type="PANTHER" id="PTHR11647:SF1">
    <property type="entry name" value="COLLAPSIN RESPONSE MEDIATOR PROTEIN"/>
    <property type="match status" value="1"/>
</dbReference>
<sequence length="474" mass="51255">MPQFDTVIRHGTLATASDVFAADLGVIGGRIAAIGTGLGPGAREIDATGKLVLPGGVDGHCHLDQPTSDGSQSADDFETGTRSAACGGTTTVIPFACQFKGQSLRDAVTDYHRRADGKAVIDYAFHLIVSDPTDQLLGQDLPALIHDGYTSFKIYMTYDDMKLNDRQVLELLSVARRDGAMAMIHAENADFIGWLTDKLLAAGHTAPRYHADSRPMLVEREATHRAIAMAELADVPILIVHVSGREAIEQIHWAQGRGMRIYAETCPQYMVLTEHDLHGHGMEGAKCICSPPPRDKANQAAVWDALAGGTFHIVSSDHAPFRYQDPKGKMLHGANTPFNWIPNGVPGIETRLPILFSEGVKKGRISLQRFVELSSTNPAKMYGLHPRKGSLAIGADADIVIYDPDRKVTITNAMLHHNVDYTPYEGLEVTGWPETVLSRGEVVVEGGTCVAQPGRGAFLRCDTPDLARPKVAAV</sequence>
<evidence type="ECO:0000256" key="4">
    <source>
        <dbReference type="ARBA" id="ARBA00022723"/>
    </source>
</evidence>
<evidence type="ECO:0000313" key="12">
    <source>
        <dbReference type="EMBL" id="PNQ99915.1"/>
    </source>
</evidence>
<protein>
    <recommendedName>
        <fullName evidence="7">D-hydantoinase</fullName>
    </recommendedName>
</protein>
<dbReference type="EMBL" id="CP007796">
    <property type="protein sequence ID" value="AIB16059.1"/>
    <property type="molecule type" value="Genomic_DNA"/>
</dbReference>
<geneLocation type="plasmid" evidence="12">
    <name>p2unnamed</name>
</geneLocation>
<evidence type="ECO:0000256" key="7">
    <source>
        <dbReference type="ARBA" id="ARBA00068457"/>
    </source>
</evidence>
<feature type="modified residue" description="N6-carboxylysine" evidence="8">
    <location>
        <position position="153"/>
    </location>
</feature>
<evidence type="ECO:0000256" key="3">
    <source>
        <dbReference type="ARBA" id="ARBA00022553"/>
    </source>
</evidence>
<organism evidence="10 13">
    <name type="scientific">Azospirillum argentinense</name>
    <dbReference type="NCBI Taxonomy" id="2970906"/>
    <lineage>
        <taxon>Bacteria</taxon>
        <taxon>Pseudomonadati</taxon>
        <taxon>Pseudomonadota</taxon>
        <taxon>Alphaproteobacteria</taxon>
        <taxon>Rhodospirillales</taxon>
        <taxon>Azospirillaceae</taxon>
        <taxon>Azospirillum</taxon>
    </lineage>
</organism>
<dbReference type="EMBL" id="POWG01000004">
    <property type="protein sequence ID" value="PNQ99915.1"/>
    <property type="molecule type" value="Genomic_DNA"/>
</dbReference>
<evidence type="ECO:0000259" key="9">
    <source>
        <dbReference type="Pfam" id="PF01979"/>
    </source>
</evidence>